<evidence type="ECO:0000256" key="1">
    <source>
        <dbReference type="ARBA" id="ARBA00005051"/>
    </source>
</evidence>
<name>A0ABU7LYT3_9PROT</name>
<evidence type="ECO:0000256" key="4">
    <source>
        <dbReference type="ARBA" id="ARBA00016218"/>
    </source>
</evidence>
<keyword evidence="6" id="KW-0547">Nucleotide-binding</keyword>
<gene>
    <name evidence="14" type="primary">folK</name>
    <name evidence="14" type="ORF">V0U35_08480</name>
</gene>
<keyword evidence="9" id="KW-0289">Folate biosynthesis</keyword>
<evidence type="ECO:0000259" key="13">
    <source>
        <dbReference type="Pfam" id="PF01288"/>
    </source>
</evidence>
<dbReference type="NCBIfam" id="TIGR01498">
    <property type="entry name" value="folK"/>
    <property type="match status" value="1"/>
</dbReference>
<dbReference type="PANTHER" id="PTHR43071:SF1">
    <property type="entry name" value="2-AMINO-4-HYDROXY-6-HYDROXYMETHYLDIHYDROPTERIDINE PYROPHOSPHOKINASE"/>
    <property type="match status" value="1"/>
</dbReference>
<evidence type="ECO:0000256" key="12">
    <source>
        <dbReference type="ARBA" id="ARBA00033413"/>
    </source>
</evidence>
<comment type="caution">
    <text evidence="14">The sequence shown here is derived from an EMBL/GenBank/DDBJ whole genome shotgun (WGS) entry which is preliminary data.</text>
</comment>
<evidence type="ECO:0000256" key="11">
    <source>
        <dbReference type="ARBA" id="ARBA00029766"/>
    </source>
</evidence>
<dbReference type="InterPro" id="IPR035907">
    <property type="entry name" value="Hppk_sf"/>
</dbReference>
<feature type="domain" description="7,8-dihydro-6-hydroxymethylpterin-pyrophosphokinase" evidence="13">
    <location>
        <begin position="4"/>
        <end position="135"/>
    </location>
</feature>
<keyword evidence="5 14" id="KW-0808">Transferase</keyword>
<dbReference type="EMBL" id="JAZDRO010000003">
    <property type="protein sequence ID" value="MEE2566713.1"/>
    <property type="molecule type" value="Genomic_DNA"/>
</dbReference>
<evidence type="ECO:0000256" key="8">
    <source>
        <dbReference type="ARBA" id="ARBA00022840"/>
    </source>
</evidence>
<accession>A0ABU7LYT3</accession>
<dbReference type="EC" id="2.7.6.3" evidence="3"/>
<dbReference type="Gene3D" id="3.30.70.560">
    <property type="entry name" value="7,8-Dihydro-6-hydroxymethylpterin-pyrophosphokinase HPPK"/>
    <property type="match status" value="1"/>
</dbReference>
<dbReference type="Pfam" id="PF01288">
    <property type="entry name" value="HPPK"/>
    <property type="match status" value="1"/>
</dbReference>
<evidence type="ECO:0000256" key="7">
    <source>
        <dbReference type="ARBA" id="ARBA00022777"/>
    </source>
</evidence>
<keyword evidence="8" id="KW-0067">ATP-binding</keyword>
<evidence type="ECO:0000256" key="5">
    <source>
        <dbReference type="ARBA" id="ARBA00022679"/>
    </source>
</evidence>
<protein>
    <recommendedName>
        <fullName evidence="4">2-amino-4-hydroxy-6-hydroxymethyldihydropteridine pyrophosphokinase</fullName>
        <ecNumber evidence="3">2.7.6.3</ecNumber>
    </recommendedName>
    <alternativeName>
        <fullName evidence="11">6-hydroxymethyl-7,8-dihydropterin pyrophosphokinase</fullName>
    </alternativeName>
    <alternativeName>
        <fullName evidence="12">7,8-dihydro-6-hydroxymethylpterin-pyrophosphokinase</fullName>
    </alternativeName>
</protein>
<evidence type="ECO:0000256" key="9">
    <source>
        <dbReference type="ARBA" id="ARBA00022909"/>
    </source>
</evidence>
<comment type="pathway">
    <text evidence="1">Cofactor biosynthesis; tetrahydrofolate biosynthesis; 2-amino-4-hydroxy-6-hydroxymethyl-7,8-dihydropteridine diphosphate from 7,8-dihydroneopterin triphosphate: step 4/4.</text>
</comment>
<evidence type="ECO:0000256" key="2">
    <source>
        <dbReference type="ARBA" id="ARBA00005810"/>
    </source>
</evidence>
<evidence type="ECO:0000256" key="6">
    <source>
        <dbReference type="ARBA" id="ARBA00022741"/>
    </source>
</evidence>
<evidence type="ECO:0000256" key="10">
    <source>
        <dbReference type="ARBA" id="ARBA00029409"/>
    </source>
</evidence>
<reference evidence="14 15" key="1">
    <citation type="submission" date="2024-01" db="EMBL/GenBank/DDBJ databases">
        <title>Hyphobacterium bacterium isolated from marine sediment.</title>
        <authorList>
            <person name="Zhao S."/>
        </authorList>
    </citation>
    <scope>NUCLEOTIDE SEQUENCE [LARGE SCALE GENOMIC DNA]</scope>
    <source>
        <strain evidence="14 15">Y60-23</strain>
    </source>
</reference>
<sequence length="167" mass="18186">MGIYIALGSNLPFNTMPPQDVLRAALTDLPGVGVRVAAVSRFWRSPAWPDPSAPAYVNAVARVETDLQPRALLKALQAVETKYGRQRSVPNASRTLDLDILDYGGLFFDEAGLVLPHPRLAERAFVLLPLQDIAPDWVEPGEGRTLDQLVRGLAPAEAAKLHLLENS</sequence>
<evidence type="ECO:0000313" key="15">
    <source>
        <dbReference type="Proteomes" id="UP001310692"/>
    </source>
</evidence>
<dbReference type="SUPFAM" id="SSF55083">
    <property type="entry name" value="6-hydroxymethyl-7,8-dihydropterin pyrophosphokinase, HPPK"/>
    <property type="match status" value="1"/>
</dbReference>
<keyword evidence="15" id="KW-1185">Reference proteome</keyword>
<dbReference type="GO" id="GO:0003848">
    <property type="term" value="F:2-amino-4-hydroxy-6-hydroxymethyldihydropteridine diphosphokinase activity"/>
    <property type="evidence" value="ECO:0007669"/>
    <property type="project" value="UniProtKB-EC"/>
</dbReference>
<comment type="function">
    <text evidence="10">Catalyzes the transfer of pyrophosphate from adenosine triphosphate (ATP) to 6-hydroxymethyl-7,8-dihydropterin, an enzymatic step in folate biosynthesis pathway.</text>
</comment>
<organism evidence="14 15">
    <name type="scientific">Hyphobacterium marinum</name>
    <dbReference type="NCBI Taxonomy" id="3116574"/>
    <lineage>
        <taxon>Bacteria</taxon>
        <taxon>Pseudomonadati</taxon>
        <taxon>Pseudomonadota</taxon>
        <taxon>Alphaproteobacteria</taxon>
        <taxon>Maricaulales</taxon>
        <taxon>Maricaulaceae</taxon>
        <taxon>Hyphobacterium</taxon>
    </lineage>
</organism>
<dbReference type="Proteomes" id="UP001310692">
    <property type="component" value="Unassembled WGS sequence"/>
</dbReference>
<evidence type="ECO:0000256" key="3">
    <source>
        <dbReference type="ARBA" id="ARBA00013253"/>
    </source>
</evidence>
<evidence type="ECO:0000313" key="14">
    <source>
        <dbReference type="EMBL" id="MEE2566713.1"/>
    </source>
</evidence>
<comment type="similarity">
    <text evidence="2">Belongs to the HPPK family.</text>
</comment>
<dbReference type="PANTHER" id="PTHR43071">
    <property type="entry name" value="2-AMINO-4-HYDROXY-6-HYDROXYMETHYLDIHYDROPTERIDINE PYROPHOSPHOKINASE"/>
    <property type="match status" value="1"/>
</dbReference>
<dbReference type="InterPro" id="IPR000550">
    <property type="entry name" value="Hppk"/>
</dbReference>
<keyword evidence="7" id="KW-0418">Kinase</keyword>
<dbReference type="RefSeq" id="WP_330196264.1">
    <property type="nucleotide sequence ID" value="NZ_JAZDRO010000003.1"/>
</dbReference>
<dbReference type="CDD" id="cd00483">
    <property type="entry name" value="HPPK"/>
    <property type="match status" value="1"/>
</dbReference>
<proteinExistence type="inferred from homology"/>